<sequence>MHLQKLLAVLSSLTVVGLSTPVVSQEDPPNTIERHEPSPTIQAHSTHTEQTSSKITNKNTVQAINTIIESSLNRKSIVKPLGMGMGIIFPTPIIEQKKRGDETVVWTQPPPTSKIHPPM</sequence>
<name>A0A8H2VVQ7_9HELO</name>
<feature type="region of interest" description="Disordered" evidence="1">
    <location>
        <begin position="23"/>
        <end position="51"/>
    </location>
</feature>
<dbReference type="OrthoDB" id="3532265at2759"/>
<accession>A0A8H2VVQ7</accession>
<evidence type="ECO:0000313" key="4">
    <source>
        <dbReference type="Proteomes" id="UP000624404"/>
    </source>
</evidence>
<dbReference type="EMBL" id="CAJHIA010000013">
    <property type="protein sequence ID" value="CAD6445070.1"/>
    <property type="molecule type" value="Genomic_DNA"/>
</dbReference>
<keyword evidence="2" id="KW-0732">Signal</keyword>
<reference evidence="3" key="1">
    <citation type="submission" date="2020-10" db="EMBL/GenBank/DDBJ databases">
        <authorList>
            <person name="Kusch S."/>
        </authorList>
    </citation>
    <scope>NUCLEOTIDE SEQUENCE</scope>
    <source>
        <strain evidence="3">SwB9</strain>
    </source>
</reference>
<organism evidence="3 4">
    <name type="scientific">Sclerotinia trifoliorum</name>
    <dbReference type="NCBI Taxonomy" id="28548"/>
    <lineage>
        <taxon>Eukaryota</taxon>
        <taxon>Fungi</taxon>
        <taxon>Dikarya</taxon>
        <taxon>Ascomycota</taxon>
        <taxon>Pezizomycotina</taxon>
        <taxon>Leotiomycetes</taxon>
        <taxon>Helotiales</taxon>
        <taxon>Sclerotiniaceae</taxon>
        <taxon>Sclerotinia</taxon>
    </lineage>
</organism>
<feature type="signal peptide" evidence="2">
    <location>
        <begin position="1"/>
        <end position="19"/>
    </location>
</feature>
<evidence type="ECO:0000313" key="3">
    <source>
        <dbReference type="EMBL" id="CAD6445070.1"/>
    </source>
</evidence>
<proteinExistence type="predicted"/>
<dbReference type="Proteomes" id="UP000624404">
    <property type="component" value="Unassembled WGS sequence"/>
</dbReference>
<comment type="caution">
    <text evidence="3">The sequence shown here is derived from an EMBL/GenBank/DDBJ whole genome shotgun (WGS) entry which is preliminary data.</text>
</comment>
<keyword evidence="4" id="KW-1185">Reference proteome</keyword>
<feature type="compositionally biased region" description="Pro residues" evidence="1">
    <location>
        <begin position="108"/>
        <end position="119"/>
    </location>
</feature>
<feature type="region of interest" description="Disordered" evidence="1">
    <location>
        <begin position="99"/>
        <end position="119"/>
    </location>
</feature>
<gene>
    <name evidence="3" type="ORF">SCLTRI_LOCUS4862</name>
</gene>
<feature type="chain" id="PRO_5034038894" evidence="2">
    <location>
        <begin position="20"/>
        <end position="119"/>
    </location>
</feature>
<protein>
    <submittedName>
        <fullName evidence="3">C340b922-89c5-4ebd-839d-6def88ca0143</fullName>
    </submittedName>
</protein>
<evidence type="ECO:0000256" key="1">
    <source>
        <dbReference type="SAM" id="MobiDB-lite"/>
    </source>
</evidence>
<evidence type="ECO:0000256" key="2">
    <source>
        <dbReference type="SAM" id="SignalP"/>
    </source>
</evidence>
<dbReference type="AlphaFoldDB" id="A0A8H2VVQ7"/>
<feature type="compositionally biased region" description="Polar residues" evidence="1">
    <location>
        <begin position="39"/>
        <end position="51"/>
    </location>
</feature>